<dbReference type="EMBL" id="JAUTXT010000005">
    <property type="protein sequence ID" value="KAK3678035.1"/>
    <property type="molecule type" value="Genomic_DNA"/>
</dbReference>
<evidence type="ECO:0000259" key="4">
    <source>
        <dbReference type="Pfam" id="PF04082"/>
    </source>
</evidence>
<proteinExistence type="predicted"/>
<evidence type="ECO:0000256" key="3">
    <source>
        <dbReference type="SAM" id="MobiDB-lite"/>
    </source>
</evidence>
<reference evidence="5" key="1">
    <citation type="submission" date="2023-07" db="EMBL/GenBank/DDBJ databases">
        <title>Black Yeasts Isolated from many extreme environments.</title>
        <authorList>
            <person name="Coleine C."/>
            <person name="Stajich J.E."/>
            <person name="Selbmann L."/>
        </authorList>
    </citation>
    <scope>NUCLEOTIDE SEQUENCE</scope>
    <source>
        <strain evidence="5">CCFEE 5485</strain>
    </source>
</reference>
<sequence length="510" mass="56452">MSGEQGAHDAGDSSPGDTLQPHESDSTPPRSANASVKNEASTPSSSVNPSDRLMPDLAKKYIGGSFWSSLTDEVNALADVLDNDDLLNDNDISGRRTADQCANEDIDRWDVARLLNAYSQNVEPPHKLFHVPSLRALVISAAPYLHKPADAPSNQFLKASVCFAGLNALTDDECWAWYGMPKEQAVQEFRSVVDLALHRADPLVSTDMATLQALLLYAITIRITDPSRRSWSIVGFVAHTARSMYLHRATPNESPYMSQPGQTWKQRLDLAEQYRAKLDREVRPICERSLPRHQYIMEPATIVCNSMVLRAVRPLHLDGEESPPSVSDPWVLRIGVDLLQSALQLLPFVEKGWRRMPWIPWHAVVVVLAGLCTIRDTDLANQAWPVVEKAMTACEADVADTKDGMLWRPIKKVHAKAVAYRKAGNIQVTEHFPSVQAFDGSIAGIGYQHDFGDINSFTQLDAIQNTGYVADSSGAPSNGVELPLPDDSWLNWETIMTDLGADETLFRDVF</sequence>
<accession>A0AAE1C4U7</accession>
<keyword evidence="2" id="KW-0539">Nucleus</keyword>
<evidence type="ECO:0000256" key="1">
    <source>
        <dbReference type="ARBA" id="ARBA00004123"/>
    </source>
</evidence>
<dbReference type="InterPro" id="IPR050613">
    <property type="entry name" value="Sec_Metabolite_Reg"/>
</dbReference>
<gene>
    <name evidence="5" type="ORF">LTR78_002130</name>
</gene>
<dbReference type="GO" id="GO:0005634">
    <property type="term" value="C:nucleus"/>
    <property type="evidence" value="ECO:0007669"/>
    <property type="project" value="UniProtKB-SubCell"/>
</dbReference>
<evidence type="ECO:0000313" key="5">
    <source>
        <dbReference type="EMBL" id="KAK3678035.1"/>
    </source>
</evidence>
<feature type="domain" description="Xylanolytic transcriptional activator regulatory" evidence="4">
    <location>
        <begin position="115"/>
        <end position="274"/>
    </location>
</feature>
<dbReference type="PANTHER" id="PTHR31001">
    <property type="entry name" value="UNCHARACTERIZED TRANSCRIPTIONAL REGULATORY PROTEIN"/>
    <property type="match status" value="1"/>
</dbReference>
<evidence type="ECO:0000313" key="6">
    <source>
        <dbReference type="Proteomes" id="UP001274830"/>
    </source>
</evidence>
<feature type="compositionally biased region" description="Polar residues" evidence="3">
    <location>
        <begin position="26"/>
        <end position="49"/>
    </location>
</feature>
<protein>
    <recommendedName>
        <fullName evidence="4">Xylanolytic transcriptional activator regulatory domain-containing protein</fullName>
    </recommendedName>
</protein>
<dbReference type="AlphaFoldDB" id="A0AAE1C4U7"/>
<feature type="compositionally biased region" description="Basic and acidic residues" evidence="3">
    <location>
        <begin position="1"/>
        <end position="11"/>
    </location>
</feature>
<comment type="subcellular location">
    <subcellularLocation>
        <location evidence="1">Nucleus</location>
    </subcellularLocation>
</comment>
<feature type="region of interest" description="Disordered" evidence="3">
    <location>
        <begin position="1"/>
        <end position="53"/>
    </location>
</feature>
<evidence type="ECO:0000256" key="2">
    <source>
        <dbReference type="ARBA" id="ARBA00023242"/>
    </source>
</evidence>
<keyword evidence="6" id="KW-1185">Reference proteome</keyword>
<dbReference type="Proteomes" id="UP001274830">
    <property type="component" value="Unassembled WGS sequence"/>
</dbReference>
<comment type="caution">
    <text evidence="5">The sequence shown here is derived from an EMBL/GenBank/DDBJ whole genome shotgun (WGS) entry which is preliminary data.</text>
</comment>
<organism evidence="5 6">
    <name type="scientific">Recurvomyces mirabilis</name>
    <dbReference type="NCBI Taxonomy" id="574656"/>
    <lineage>
        <taxon>Eukaryota</taxon>
        <taxon>Fungi</taxon>
        <taxon>Dikarya</taxon>
        <taxon>Ascomycota</taxon>
        <taxon>Pezizomycotina</taxon>
        <taxon>Dothideomycetes</taxon>
        <taxon>Dothideomycetidae</taxon>
        <taxon>Mycosphaerellales</taxon>
        <taxon>Teratosphaeriaceae</taxon>
        <taxon>Recurvomyces</taxon>
    </lineage>
</organism>
<dbReference type="Pfam" id="PF04082">
    <property type="entry name" value="Fungal_trans"/>
    <property type="match status" value="1"/>
</dbReference>
<name>A0AAE1C4U7_9PEZI</name>
<dbReference type="InterPro" id="IPR007219">
    <property type="entry name" value="XnlR_reg_dom"/>
</dbReference>
<dbReference type="CDD" id="cd12148">
    <property type="entry name" value="fungal_TF_MHR"/>
    <property type="match status" value="1"/>
</dbReference>
<dbReference type="PANTHER" id="PTHR31001:SF85">
    <property type="entry name" value="ZN(II)2CYS6 TRANSCRIPTION FACTOR (EUROFUNG)"/>
    <property type="match status" value="1"/>
</dbReference>